<reference evidence="3" key="1">
    <citation type="submission" date="2022-01" db="EMBL/GenBank/DDBJ databases">
        <authorList>
            <person name="Jo J.-H."/>
            <person name="Im W.-T."/>
        </authorList>
    </citation>
    <scope>NUCLEOTIDE SEQUENCE</scope>
    <source>
        <strain evidence="3">XY25</strain>
    </source>
</reference>
<keyword evidence="1" id="KW-0472">Membrane</keyword>
<evidence type="ECO:0000313" key="3">
    <source>
        <dbReference type="EMBL" id="MCG2577962.1"/>
    </source>
</evidence>
<dbReference type="Pfam" id="PF13937">
    <property type="entry name" value="DUF4212"/>
    <property type="match status" value="1"/>
</dbReference>
<dbReference type="RefSeq" id="WP_275711289.1">
    <property type="nucleotide sequence ID" value="NZ_JAKLTN010000002.1"/>
</dbReference>
<proteinExistence type="predicted"/>
<organism evidence="3 4">
    <name type="scientific">Dechloromonas hankyongensis</name>
    <dbReference type="NCBI Taxonomy" id="2908002"/>
    <lineage>
        <taxon>Bacteria</taxon>
        <taxon>Pseudomonadati</taxon>
        <taxon>Pseudomonadota</taxon>
        <taxon>Betaproteobacteria</taxon>
        <taxon>Rhodocyclales</taxon>
        <taxon>Azonexaceae</taxon>
        <taxon>Dechloromonas</taxon>
    </lineage>
</organism>
<dbReference type="NCBIfam" id="TIGR03647">
    <property type="entry name" value="Na_symport_sm"/>
    <property type="match status" value="1"/>
</dbReference>
<evidence type="ECO:0000313" key="4">
    <source>
        <dbReference type="Proteomes" id="UP001165384"/>
    </source>
</evidence>
<dbReference type="InterPro" id="IPR019886">
    <property type="entry name" value="Na_symporter_ssu"/>
</dbReference>
<keyword evidence="4" id="KW-1185">Reference proteome</keyword>
<keyword evidence="1" id="KW-1133">Transmembrane helix</keyword>
<evidence type="ECO:0000256" key="1">
    <source>
        <dbReference type="SAM" id="Phobius"/>
    </source>
</evidence>
<feature type="transmembrane region" description="Helical" evidence="1">
    <location>
        <begin position="12"/>
        <end position="34"/>
    </location>
</feature>
<evidence type="ECO:0000259" key="2">
    <source>
        <dbReference type="Pfam" id="PF13937"/>
    </source>
</evidence>
<keyword evidence="1" id="KW-0812">Transmembrane</keyword>
<feature type="domain" description="Sodium symporter small subunit" evidence="2">
    <location>
        <begin position="6"/>
        <end position="80"/>
    </location>
</feature>
<sequence>MKRNPESYWRKTRRLTFSLLVFWLAVTFGSTWFARDINQIVILGFPLGFYMAAQGGLVIFLLIIWWYNRQMKKIDAEFGLEDQ</sequence>
<comment type="caution">
    <text evidence="3">The sequence shown here is derived from an EMBL/GenBank/DDBJ whole genome shotgun (WGS) entry which is preliminary data.</text>
</comment>
<name>A0ABS9K463_9RHOO</name>
<accession>A0ABS9K463</accession>
<feature type="transmembrane region" description="Helical" evidence="1">
    <location>
        <begin position="40"/>
        <end position="67"/>
    </location>
</feature>
<gene>
    <name evidence="3" type="ORF">LZ012_13280</name>
</gene>
<protein>
    <submittedName>
        <fullName evidence="3">DUF4212 domain-containing protein</fullName>
    </submittedName>
</protein>
<dbReference type="EMBL" id="JAKLTN010000002">
    <property type="protein sequence ID" value="MCG2577962.1"/>
    <property type="molecule type" value="Genomic_DNA"/>
</dbReference>
<dbReference type="Proteomes" id="UP001165384">
    <property type="component" value="Unassembled WGS sequence"/>
</dbReference>